<feature type="chain" id="PRO_5013167970" description="UrcA family protein" evidence="1">
    <location>
        <begin position="26"/>
        <end position="113"/>
    </location>
</feature>
<dbReference type="RefSeq" id="WP_086745512.1">
    <property type="nucleotide sequence ID" value="NZ_MWPV01000006.1"/>
</dbReference>
<feature type="signal peptide" evidence="1">
    <location>
        <begin position="1"/>
        <end position="25"/>
    </location>
</feature>
<dbReference type="OrthoDB" id="9931524at2"/>
<accession>A0A244CLR9</accession>
<evidence type="ECO:0000313" key="2">
    <source>
        <dbReference type="EMBL" id="OUL56544.1"/>
    </source>
</evidence>
<proteinExistence type="predicted"/>
<dbReference type="EMBL" id="MWPV01000006">
    <property type="protein sequence ID" value="OUL56544.1"/>
    <property type="molecule type" value="Genomic_DNA"/>
</dbReference>
<reference evidence="2 3" key="1">
    <citation type="submission" date="2017-02" db="EMBL/GenBank/DDBJ databases">
        <title>Pseudoalteromonas ulvae TC14 Genome.</title>
        <authorList>
            <person name="Molmeret M."/>
        </authorList>
    </citation>
    <scope>NUCLEOTIDE SEQUENCE [LARGE SCALE GENOMIC DNA]</scope>
    <source>
        <strain evidence="2">TC14</strain>
    </source>
</reference>
<dbReference type="AlphaFoldDB" id="A0A244CLR9"/>
<protein>
    <recommendedName>
        <fullName evidence="4">UrcA family protein</fullName>
    </recommendedName>
</protein>
<gene>
    <name evidence="2" type="ORF">B1199_17955</name>
</gene>
<organism evidence="2 3">
    <name type="scientific">Pseudoalteromonas ulvae</name>
    <dbReference type="NCBI Taxonomy" id="107327"/>
    <lineage>
        <taxon>Bacteria</taxon>
        <taxon>Pseudomonadati</taxon>
        <taxon>Pseudomonadota</taxon>
        <taxon>Gammaproteobacteria</taxon>
        <taxon>Alteromonadales</taxon>
        <taxon>Pseudoalteromonadaceae</taxon>
        <taxon>Pseudoalteromonas</taxon>
    </lineage>
</organism>
<evidence type="ECO:0008006" key="4">
    <source>
        <dbReference type="Google" id="ProtNLM"/>
    </source>
</evidence>
<evidence type="ECO:0000313" key="3">
    <source>
        <dbReference type="Proteomes" id="UP000194841"/>
    </source>
</evidence>
<keyword evidence="1" id="KW-0732">Signal</keyword>
<evidence type="ECO:0000256" key="1">
    <source>
        <dbReference type="SAM" id="SignalP"/>
    </source>
</evidence>
<sequence length="113" mass="12902">MKQVLLVSVMLGVAFYAGYASHSNAYNFTNLHTKPATREAVLDHAAQKFDSLCFQKAGMTDSNFTYKSCTRRARDFTKMCKERIAKDMPRTISSQDDFKRYSLRMINCIVPIS</sequence>
<keyword evidence="3" id="KW-1185">Reference proteome</keyword>
<name>A0A244CLR9_PSEDV</name>
<comment type="caution">
    <text evidence="2">The sequence shown here is derived from an EMBL/GenBank/DDBJ whole genome shotgun (WGS) entry which is preliminary data.</text>
</comment>
<dbReference type="Proteomes" id="UP000194841">
    <property type="component" value="Unassembled WGS sequence"/>
</dbReference>